<name>A0A914QXM8_9BILA</name>
<accession>A0A914QXM8</accession>
<evidence type="ECO:0000313" key="2">
    <source>
        <dbReference type="WBParaSite" id="PDA_v2.g9052.t1"/>
    </source>
</evidence>
<sequence length="102" mass="12110">MNISFGKESCETKLETNNKKKRSIKASLRADLLLVFDEYKMKKYVEKYQSREILVRGVDHLTFVKEFCGDRMFDIEALQRHWIPPRGVQHDEYKAEIENVAK</sequence>
<proteinExistence type="predicted"/>
<dbReference type="Proteomes" id="UP000887578">
    <property type="component" value="Unplaced"/>
</dbReference>
<dbReference type="WBParaSite" id="PDA_v2.g9052.t1">
    <property type="protein sequence ID" value="PDA_v2.g9052.t1"/>
    <property type="gene ID" value="PDA_v2.g9052"/>
</dbReference>
<organism evidence="1 2">
    <name type="scientific">Panagrolaimus davidi</name>
    <dbReference type="NCBI Taxonomy" id="227884"/>
    <lineage>
        <taxon>Eukaryota</taxon>
        <taxon>Metazoa</taxon>
        <taxon>Ecdysozoa</taxon>
        <taxon>Nematoda</taxon>
        <taxon>Chromadorea</taxon>
        <taxon>Rhabditida</taxon>
        <taxon>Tylenchina</taxon>
        <taxon>Panagrolaimomorpha</taxon>
        <taxon>Panagrolaimoidea</taxon>
        <taxon>Panagrolaimidae</taxon>
        <taxon>Panagrolaimus</taxon>
    </lineage>
</organism>
<keyword evidence="1" id="KW-1185">Reference proteome</keyword>
<dbReference type="AlphaFoldDB" id="A0A914QXM8"/>
<reference evidence="2" key="1">
    <citation type="submission" date="2022-11" db="UniProtKB">
        <authorList>
            <consortium name="WormBaseParasite"/>
        </authorList>
    </citation>
    <scope>IDENTIFICATION</scope>
</reference>
<evidence type="ECO:0000313" key="1">
    <source>
        <dbReference type="Proteomes" id="UP000887578"/>
    </source>
</evidence>
<protein>
    <submittedName>
        <fullName evidence="2">Uncharacterized protein</fullName>
    </submittedName>
</protein>